<evidence type="ECO:0000256" key="1">
    <source>
        <dbReference type="SAM" id="MobiDB-lite"/>
    </source>
</evidence>
<protein>
    <submittedName>
        <fullName evidence="2">Uncharacterized protein</fullName>
    </submittedName>
</protein>
<comment type="caution">
    <text evidence="2">The sequence shown here is derived from an EMBL/GenBank/DDBJ whole genome shotgun (WGS) entry which is preliminary data.</text>
</comment>
<name>A0A6I3KGS0_9HYPH</name>
<dbReference type="Proteomes" id="UP000440694">
    <property type="component" value="Unassembled WGS sequence"/>
</dbReference>
<accession>A0A6I3KGS0</accession>
<proteinExistence type="predicted"/>
<organism evidence="2 3">
    <name type="scientific">Hyphomicrobium album</name>
    <dbReference type="NCBI Taxonomy" id="2665159"/>
    <lineage>
        <taxon>Bacteria</taxon>
        <taxon>Pseudomonadati</taxon>
        <taxon>Pseudomonadota</taxon>
        <taxon>Alphaproteobacteria</taxon>
        <taxon>Hyphomicrobiales</taxon>
        <taxon>Hyphomicrobiaceae</taxon>
        <taxon>Hyphomicrobium</taxon>
    </lineage>
</organism>
<dbReference type="AlphaFoldDB" id="A0A6I3KGS0"/>
<feature type="compositionally biased region" description="Basic and acidic residues" evidence="1">
    <location>
        <begin position="43"/>
        <end position="60"/>
    </location>
</feature>
<sequence>MLYSLVQRAFAIALIVALGTPGGRVFAFELAQADPPKQAVPDEAEKILQDSKKQDPETSKEIAECMNQWGPQTQMTKEEWAASCRKTLRYFPEEP</sequence>
<feature type="region of interest" description="Disordered" evidence="1">
    <location>
        <begin position="37"/>
        <end position="60"/>
    </location>
</feature>
<dbReference type="RefSeq" id="WP_154738625.1">
    <property type="nucleotide sequence ID" value="NZ_WMBQ01000001.1"/>
</dbReference>
<evidence type="ECO:0000313" key="3">
    <source>
        <dbReference type="Proteomes" id="UP000440694"/>
    </source>
</evidence>
<reference evidence="2 3" key="1">
    <citation type="submission" date="2019-11" db="EMBL/GenBank/DDBJ databases">
        <title>Identification of a novel strain.</title>
        <authorList>
            <person name="Xu Q."/>
            <person name="Wang G."/>
        </authorList>
    </citation>
    <scope>NUCLEOTIDE SEQUENCE [LARGE SCALE GENOMIC DNA]</scope>
    <source>
        <strain evidence="3">xq</strain>
    </source>
</reference>
<evidence type="ECO:0000313" key="2">
    <source>
        <dbReference type="EMBL" id="MTD94164.1"/>
    </source>
</evidence>
<gene>
    <name evidence="2" type="ORF">GIW81_07415</name>
</gene>
<dbReference type="EMBL" id="WMBQ01000001">
    <property type="protein sequence ID" value="MTD94164.1"/>
    <property type="molecule type" value="Genomic_DNA"/>
</dbReference>
<keyword evidence="3" id="KW-1185">Reference proteome</keyword>